<evidence type="ECO:0000256" key="1">
    <source>
        <dbReference type="SAM" id="MobiDB-lite"/>
    </source>
</evidence>
<feature type="region of interest" description="Disordered" evidence="1">
    <location>
        <begin position="2591"/>
        <end position="2637"/>
    </location>
</feature>
<evidence type="ECO:0000313" key="3">
    <source>
        <dbReference type="EMBL" id="KAK8852862.1"/>
    </source>
</evidence>
<feature type="region of interest" description="Disordered" evidence="1">
    <location>
        <begin position="2523"/>
        <end position="2546"/>
    </location>
</feature>
<sequence>MVDNPSSRLDSFIQHFWTEENKKSYDYILLLTNSSNNNIDDAIFEWIFQFLEPDTYLIFSHDKATIFCLSQHSAKFKEISNLEVRTFPDKETDILHELCEFIGSFNVAVTDFFEKGRDSSLSSLKIKNAQKVIEEFLIVHENYEQTRCRNAVKIADKIMQKVVESKINSILVDHLSLKCSDYSRSIIDNMTNKDLVNIDFEPNDVSATFPPAISCGSKIEVKYPPESSGVIPSNITNIAISATISIRFKSYIGTVGRTYFINHTTKQKKAYNSVLLAREKCIKSIKHGVKFSEIYKTFKENVDTEYRDYIPDCIGTLSGIQIKSDYHKINAESEEEVKPNTMFVLIFGLQDCPIESKDPSMGNKFSFQITDTFQVGETEEEIKILSLTNPSFHHVSYNSNQNKTFNYNGWNNNNNFAYNATYNSIISFISPSLTPQARYFYGDQKALYLLDEKCKFDPFKYLSYDFIITTNNNSSSFNTDMLIHTSHVISEFINDNPHHLQYHLNIDDDLNVLGKFEKMYRGESIVFEEDELPTCYQITNMLNIFCLPRYLIIGPQNMQPYGYGGYNNINNNQPQVYDAVINKQQFHMYLQANLPNSFTIKTKKNEYECNNVGIHSSSVIEQFIKSNPYSTVYDFDFADEFDEFQPICDFFNFKLVSITANNIESVKKIAEQLQINIISKEADTFIDVFDKFIGKIDEQEETVGKINDLFDLLFSINDQNVETIKDNITKSDWSKTEDNVKELAAFIIEVVEYDFLFHHQLADLLIKLDEQKDDTNKLDILLPFIVKKLLCSFGSSSKNCSFIYNLYKRGAIPKETIDNKLKLTVIIFPIPNNNNQGYYNQVYCNQMTNECRLQYSINSNLHIIYWFFPEIIEMNRIKSIDMINENSTHLFIYLLFKTYFDKIDLYKKMRDSGEPDDEITLVLRHDDLERLQTILSGQLNIKEKKVPFNIYEEFVDNNNTKYLNYAAAYGSVKCFKYLLLNHDTLDSQTMRCAVYGGNNEIIKIVDQKKDEISKNDDFRSYNQRNGLGVQAARKGDICGVFFGQNGFMDYGNSSPIVSTITKHQNDLFDWIFENNLDQFAEYEYSFIQLVRVSLICGNIHSLYSIFEKCFEMTKKLFTNQQIRGLSFADIIEIPARKGYYLLLKSLIDVFQDIYKNECSMNPSNTLNYLPNYHNTGYTVSSHNDIFDFVRDKTCSVFFENLSIFKLFVNKFTQNELVVSLSVAIYLDSDDIIKYIFNTIAREGSFKVTQNTITQVFTNAAMKESGKIFNYLLEQYKIINPTIFDDYCWPMTVLTNACKYKNIEISIKLTDIILKQNQKTDFTAAFQSALSSQSTELCRFFIDKKVYINFTAISDHSSPSMSQINKELFSLLIDNSSPYDQFIIYNNFLPRAIDSCNKEIVEYIFKANPDIDTGLYEAVQTHDCELVKLILRYKSEPSFINKVTQDGTALTLAVQWNDVDIVKILLSVPGIDLNLYDRNRNTPLIIAALNFNNEIFNLIIEKIGDDFQNHRWQLDIVVKNILMNLNNPEIKKTDPNITKFIDNILAIKYIDPNIFENNYSLITYACETNNVDIVKKLLTFENIDVNIYDIITGKTCLMVSIENDCVEIAEILINFPKTNINAEDNFGQSALALAVSKDAESIVNLLINNERFNPKLSRFNYAFAISIGTITDILFKSKYININENMLAFPTQRLPQNVVTSKYNNQALNIHNTIETPLICAVKNNNKKVVDLILQHPEFDKKKSKLYEAIFLTSKENNLEMYRKLIKLIDDDFNNFTYNGNGILSYITDLFNLQNFLNFINLGNNNNNDDTDDDNNNNDDDDNNNYGDDDNNDYGDDENNNVDGEQDAYNNNKIIKPWNANNNNFKHGKSNNFRYGSSRNIRYGNANNFNYGNANNFNYGNANNFNYGNANNFNYGNANNFNFGNTNTHNINNNNTNTFTEILNHPTLVFNSTEINLTFNNLVSALQSGIEADLSTLINQLIEYDEKHNHYIDINKPLFYTQIQSQFTCLTLVSRLNINLAKKYVDFFLEHGADPNVADPSGNYPLQLAILSNNYETVVLFMNTNKIDYNIRIPDQMYNVPNRNNMQLQSLNLYMDPAFSTIQLSDYPKTTYLHLAARSANPHILNEFLNRNVIDINVEDDDGNTSLIDACKFNLVDNIERLFQVENLDFLHCNKYGQDALKEFSLRNNRNINLPKQDDEEKILDKDEYFQKLMLLFNGNYNYNRKQPQMYGTNNFGFGKRGQFNKSYPISSKVESKLELDEEIPAKQSNPSVKSSFPIKPKINKDTSPFAFNLFNSTAKSQENQSAKSPFSFGSMKENLSTESEKSTQANQLGKSAFLFRSNDAASTNETNANTTDSTQANQLGNSAFSFKSKYAANTNGTNANTTDSTQENSFKNSAFSFRSNDAANTNGTNFNSSNSTQANQLGNSAFSFRSNDTANTNGTNFNTSNSTQANQLGNSAFSFKSKYAANTNGTNANTTDSTQENSFKNSAFSFRSNDAANTNGTNFNSSNSTQANQLGNSAFSFRSNDTANTNGTNFNTSNSTQANQLGNSAFSFKSKYAANTNGTNANTTDSTQENSFKNSAFSFRSNDAANTNGTNFNSSNSTQANQLGNSAFSFRSNDTGSTNTSNSIQTSPFGNSTFSIRSAKADSIGPGSFQTFGSFGAKKQDETSERPASNLFLFSSTELPGTIMQKISSFDAKGANSFESGSQTQNEYSLEMKESFKSDEKLPPLTNDTKVRQTSSPPSRRRRRRIHHEQEGKNESEIASSHVDDAPSSKERMISKFAERKSRRLNRDFSDDDDDDGQNKMAQRQIIQMMNYHYQMQFLYEQQMENQLQLMELMQDKPSKHHKSKKKKHGK</sequence>
<feature type="compositionally biased region" description="Polar residues" evidence="1">
    <location>
        <begin position="2705"/>
        <end position="2716"/>
    </location>
</feature>
<dbReference type="InterPro" id="IPR052457">
    <property type="entry name" value="Ankyrin-DD_containing_protein"/>
</dbReference>
<feature type="compositionally biased region" description="Polar residues" evidence="1">
    <location>
        <begin position="2421"/>
        <end position="2434"/>
    </location>
</feature>
<feature type="compositionally biased region" description="Low complexity" evidence="1">
    <location>
        <begin position="2620"/>
        <end position="2631"/>
    </location>
</feature>
<dbReference type="SUPFAM" id="SSF55920">
    <property type="entry name" value="Creatinase/aminopeptidase"/>
    <property type="match status" value="1"/>
</dbReference>
<evidence type="ECO:0000259" key="2">
    <source>
        <dbReference type="Pfam" id="PF00557"/>
    </source>
</evidence>
<evidence type="ECO:0000313" key="4">
    <source>
        <dbReference type="Proteomes" id="UP001470230"/>
    </source>
</evidence>
<dbReference type="InterPro" id="IPR036770">
    <property type="entry name" value="Ankyrin_rpt-contain_sf"/>
</dbReference>
<reference evidence="3 4" key="1">
    <citation type="submission" date="2024-04" db="EMBL/GenBank/DDBJ databases">
        <title>Tritrichomonas musculus Genome.</title>
        <authorList>
            <person name="Alves-Ferreira E."/>
            <person name="Grigg M."/>
            <person name="Lorenzi H."/>
            <person name="Galac M."/>
        </authorList>
    </citation>
    <scope>NUCLEOTIDE SEQUENCE [LARGE SCALE GENOMIC DNA]</scope>
    <source>
        <strain evidence="3 4">EAF2021</strain>
    </source>
</reference>
<dbReference type="PANTHER" id="PTHR24125:SF5">
    <property type="entry name" value="ANKYRIN REPEAT PROTEIN"/>
    <property type="match status" value="1"/>
</dbReference>
<proteinExistence type="predicted"/>
<dbReference type="Pfam" id="PF12796">
    <property type="entry name" value="Ank_2"/>
    <property type="match status" value="2"/>
</dbReference>
<dbReference type="InterPro" id="IPR036005">
    <property type="entry name" value="Creatinase/aminopeptidase-like"/>
</dbReference>
<dbReference type="Gene3D" id="1.25.40.20">
    <property type="entry name" value="Ankyrin repeat-containing domain"/>
    <property type="match status" value="3"/>
</dbReference>
<keyword evidence="4" id="KW-1185">Reference proteome</keyword>
<dbReference type="InterPro" id="IPR000994">
    <property type="entry name" value="Pept_M24"/>
</dbReference>
<feature type="region of interest" description="Disordered" evidence="1">
    <location>
        <begin position="2703"/>
        <end position="2808"/>
    </location>
</feature>
<dbReference type="SUPFAM" id="SSF48403">
    <property type="entry name" value="Ankyrin repeat"/>
    <property type="match status" value="3"/>
</dbReference>
<feature type="compositionally biased region" description="Low complexity" evidence="1">
    <location>
        <begin position="2501"/>
        <end position="2513"/>
    </location>
</feature>
<comment type="caution">
    <text evidence="3">The sequence shown here is derived from an EMBL/GenBank/DDBJ whole genome shotgun (WGS) entry which is preliminary data.</text>
</comment>
<dbReference type="EMBL" id="JAPFFF010000023">
    <property type="protein sequence ID" value="KAK8852862.1"/>
    <property type="molecule type" value="Genomic_DNA"/>
</dbReference>
<feature type="domain" description="Peptidase M24" evidence="2">
    <location>
        <begin position="149"/>
        <end position="376"/>
    </location>
</feature>
<feature type="compositionally biased region" description="Acidic residues" evidence="1">
    <location>
        <begin position="1808"/>
        <end position="1845"/>
    </location>
</feature>
<feature type="region of interest" description="Disordered" evidence="1">
    <location>
        <begin position="2402"/>
        <end position="2453"/>
    </location>
</feature>
<dbReference type="InterPro" id="IPR002110">
    <property type="entry name" value="Ankyrin_rpt"/>
</dbReference>
<protein>
    <recommendedName>
        <fullName evidence="2">Peptidase M24 domain-containing protein</fullName>
    </recommendedName>
</protein>
<feature type="compositionally biased region" description="Low complexity" evidence="1">
    <location>
        <begin position="2435"/>
        <end position="2451"/>
    </location>
</feature>
<organism evidence="3 4">
    <name type="scientific">Tritrichomonas musculus</name>
    <dbReference type="NCBI Taxonomy" id="1915356"/>
    <lineage>
        <taxon>Eukaryota</taxon>
        <taxon>Metamonada</taxon>
        <taxon>Parabasalia</taxon>
        <taxon>Tritrichomonadida</taxon>
        <taxon>Tritrichomonadidae</taxon>
        <taxon>Tritrichomonas</taxon>
    </lineage>
</organism>
<accession>A0ABR2HUS5</accession>
<feature type="compositionally biased region" description="Low complexity" evidence="1">
    <location>
        <begin position="2594"/>
        <end position="2606"/>
    </location>
</feature>
<dbReference type="Pfam" id="PF00557">
    <property type="entry name" value="Peptidase_M24"/>
    <property type="match status" value="1"/>
</dbReference>
<feature type="compositionally biased region" description="Basic and acidic residues" evidence="1">
    <location>
        <begin position="2756"/>
        <end position="2797"/>
    </location>
</feature>
<feature type="region of interest" description="Disordered" evidence="1">
    <location>
        <begin position="1805"/>
        <end position="1847"/>
    </location>
</feature>
<dbReference type="PANTHER" id="PTHR24125">
    <property type="entry name" value="ANKYRIN REPEAT AND DEATH DOMAIN-CONTAINING PROTEIN"/>
    <property type="match status" value="1"/>
</dbReference>
<dbReference type="Gene3D" id="3.90.230.10">
    <property type="entry name" value="Creatinase/methionine aminopeptidase superfamily"/>
    <property type="match status" value="1"/>
</dbReference>
<feature type="region of interest" description="Disordered" evidence="1">
    <location>
        <begin position="2300"/>
        <end position="2330"/>
    </location>
</feature>
<feature type="compositionally biased region" description="Polar residues" evidence="1">
    <location>
        <begin position="2607"/>
        <end position="2619"/>
    </location>
</feature>
<gene>
    <name evidence="3" type="ORF">M9Y10_017854</name>
</gene>
<name>A0ABR2HUS5_9EUKA</name>
<feature type="compositionally biased region" description="Low complexity" evidence="1">
    <location>
        <begin position="2408"/>
        <end position="2420"/>
    </location>
</feature>
<dbReference type="Proteomes" id="UP001470230">
    <property type="component" value="Unassembled WGS sequence"/>
</dbReference>
<feature type="compositionally biased region" description="Low complexity" evidence="1">
    <location>
        <begin position="2528"/>
        <end position="2544"/>
    </location>
</feature>
<feature type="compositionally biased region" description="Basic and acidic residues" evidence="1">
    <location>
        <begin position="2718"/>
        <end position="2730"/>
    </location>
</feature>
<dbReference type="SMART" id="SM00248">
    <property type="entry name" value="ANK"/>
    <property type="match status" value="14"/>
</dbReference>
<feature type="compositionally biased region" description="Polar residues" evidence="1">
    <location>
        <begin position="2317"/>
        <end position="2330"/>
    </location>
</feature>
<feature type="region of interest" description="Disordered" evidence="1">
    <location>
        <begin position="2498"/>
        <end position="2517"/>
    </location>
</feature>